<evidence type="ECO:0000313" key="1">
    <source>
        <dbReference type="EMBL" id="GMN63896.1"/>
    </source>
</evidence>
<sequence length="198" mass="21499">MHCLVSYNVDPVWDELDLDDHEEDNSKANTLCDSNTLANRVEIHGKLAGGNGWLGIRSPDVTRLGSRAGVTSLRGAAQKSCGWDHGLTSACGFGLATGIAGLESWAWDYSVGYLESAIKSLTMEIVCEAFEAATTAISLKIREERAIWRSGLSSCHQSSLTEDSDDLQSPLLHHKVAGTSTVTIGTSQDRRNFHNHRL</sequence>
<dbReference type="AlphaFoldDB" id="A0AA88DY62"/>
<comment type="caution">
    <text evidence="1">The sequence shown here is derived from an EMBL/GenBank/DDBJ whole genome shotgun (WGS) entry which is preliminary data.</text>
</comment>
<protein>
    <submittedName>
        <fullName evidence="1">Uncharacterized protein</fullName>
    </submittedName>
</protein>
<gene>
    <name evidence="1" type="ORF">TIFTF001_032976</name>
</gene>
<accession>A0AA88DY62</accession>
<keyword evidence="2" id="KW-1185">Reference proteome</keyword>
<proteinExistence type="predicted"/>
<dbReference type="EMBL" id="BTGU01000162">
    <property type="protein sequence ID" value="GMN63896.1"/>
    <property type="molecule type" value="Genomic_DNA"/>
</dbReference>
<name>A0AA88DY62_FICCA</name>
<dbReference type="Proteomes" id="UP001187192">
    <property type="component" value="Unassembled WGS sequence"/>
</dbReference>
<evidence type="ECO:0000313" key="2">
    <source>
        <dbReference type="Proteomes" id="UP001187192"/>
    </source>
</evidence>
<organism evidence="1 2">
    <name type="scientific">Ficus carica</name>
    <name type="common">Common fig</name>
    <dbReference type="NCBI Taxonomy" id="3494"/>
    <lineage>
        <taxon>Eukaryota</taxon>
        <taxon>Viridiplantae</taxon>
        <taxon>Streptophyta</taxon>
        <taxon>Embryophyta</taxon>
        <taxon>Tracheophyta</taxon>
        <taxon>Spermatophyta</taxon>
        <taxon>Magnoliopsida</taxon>
        <taxon>eudicotyledons</taxon>
        <taxon>Gunneridae</taxon>
        <taxon>Pentapetalae</taxon>
        <taxon>rosids</taxon>
        <taxon>fabids</taxon>
        <taxon>Rosales</taxon>
        <taxon>Moraceae</taxon>
        <taxon>Ficeae</taxon>
        <taxon>Ficus</taxon>
    </lineage>
</organism>
<reference evidence="1" key="1">
    <citation type="submission" date="2023-07" db="EMBL/GenBank/DDBJ databases">
        <title>draft genome sequence of fig (Ficus carica).</title>
        <authorList>
            <person name="Takahashi T."/>
            <person name="Nishimura K."/>
        </authorList>
    </citation>
    <scope>NUCLEOTIDE SEQUENCE</scope>
</reference>